<feature type="region of interest" description="Disordered" evidence="1">
    <location>
        <begin position="392"/>
        <end position="429"/>
    </location>
</feature>
<dbReference type="InterPro" id="IPR002557">
    <property type="entry name" value="Chitin-bd_dom"/>
</dbReference>
<dbReference type="SUPFAM" id="SSF57625">
    <property type="entry name" value="Invertebrate chitin-binding proteins"/>
    <property type="match status" value="1"/>
</dbReference>
<feature type="region of interest" description="Disordered" evidence="1">
    <location>
        <begin position="692"/>
        <end position="723"/>
    </location>
</feature>
<dbReference type="PANTHER" id="PTHR22933">
    <property type="entry name" value="FI18007P1-RELATED"/>
    <property type="match status" value="1"/>
</dbReference>
<dbReference type="GO" id="GO:0005576">
    <property type="term" value="C:extracellular region"/>
    <property type="evidence" value="ECO:0007669"/>
    <property type="project" value="InterPro"/>
</dbReference>
<dbReference type="KEGG" id="ccal:108625836"/>
<sequence>CASTIHVKTNHGPCIVESEDWTTECKGTPFCIGLVTLVLCNVHGSLEHGIPRRSFLSRRAIDGTRGRKYFDPDEDGAFDSYGSAGGQYDPYQEKTDLSDIRRNVPGEPGVDYPAYTILPQTGFTCEERSRGYYADEVAGCQVFHVCHDVLVSSFLCPIGSIFSQKLLTCDWWTKVDCASSSKYIDVNRNSYQQDDDEMIRNAYAMISLQSGMDVTEEGLVDPDRTGSIVDYQRNPSRILDYSPQDTTGNHLKSNFDNYGGPISRDFLPPYQLKDGKTETSRSYQGRFYGKSRPSYEDSPIIRVQKINDPDYESPRRNTDFQHSYQRPNEFTNQFQPSYAPTVPTVTTTTRRFYSPTVPTTFRPSTLAYNKLDQDIDSSDYYFSHSRTKSFVTPPTFRKSDGDDDNTRQDSYEDYEDINSEETRDGRSKERFQVRVAENLNFNRTGSLNERRPLLGSDYRDFNPIRYNEEFIDDFETRGSIGLGHALHDSFRGISIQEQDPVQKKSKEETGSRKEEIKHTLIKSEATDSHKENKDETTNQYQINDETEEVVHDDIFVPSTTPSVIESTIKASTSPQETSKFSNSEFLPPNIDRKDNFRPIEVLKPPQSKFQIKVPDLIDVTSLPRSSFQTEGTTKLPAFRTTYPDDYIDHSTSLDENSKVTSNYENVETTTEASYQNDQTTIIRSLASRIASRFPSSSPHPLDVKDSSSDYNDSSNEGSSNRHLPIASFVSKTYQSNTERQSSVEDITLPPVFLHSAKNIPLNETSKENLSQNLNKTSIVSDNSSKSNRLLIHKNSEEFRQNSREKDSIESATVNTSSKSIRSEILKQIEKTVGVSNSPKQTTANKDQETVSTEEDFVSKLTVQQNREISDHNDKIHELEIVKSVDPIVRRTHFETTTSDDSNSKNTTELDKFKNRRTVSLLQLMSELLKLDRVPRPFSFSDTQNLSPRTTIRNLSLNTELEDETTTNYQETSTEDFRTSVPQSKEEILSQLAENFGDPLYGTERKSFDLPEKERSISFQTRLPSEGTKYSEEVKVPATTVEPTPRSTETTLETTLTTEKTVVKTEFVPSIGFSFDTSEGREEFVEAVLGGLIEPQPAESKREETILKERVEGDAVSKKNETLAKN</sequence>
<feature type="compositionally biased region" description="Basic and acidic residues" evidence="1">
    <location>
        <begin position="524"/>
        <end position="536"/>
    </location>
</feature>
<evidence type="ECO:0000313" key="4">
    <source>
        <dbReference type="RefSeq" id="XP_026670092.1"/>
    </source>
</evidence>
<dbReference type="AlphaFoldDB" id="A0AAJ7S2E3"/>
<evidence type="ECO:0000256" key="1">
    <source>
        <dbReference type="SAM" id="MobiDB-lite"/>
    </source>
</evidence>
<dbReference type="GeneID" id="108625836"/>
<feature type="compositionally biased region" description="Basic and acidic residues" evidence="1">
    <location>
        <begin position="500"/>
        <end position="518"/>
    </location>
</feature>
<feature type="region of interest" description="Disordered" evidence="1">
    <location>
        <begin position="569"/>
        <end position="591"/>
    </location>
</feature>
<dbReference type="Pfam" id="PF01607">
    <property type="entry name" value="CBM_14"/>
    <property type="match status" value="1"/>
</dbReference>
<proteinExistence type="predicted"/>
<reference evidence="4" key="1">
    <citation type="submission" date="2025-08" db="UniProtKB">
        <authorList>
            <consortium name="RefSeq"/>
        </authorList>
    </citation>
    <scope>IDENTIFICATION</scope>
    <source>
        <tissue evidence="4">Whole body</tissue>
    </source>
</reference>
<feature type="compositionally biased region" description="Basic and acidic residues" evidence="1">
    <location>
        <begin position="397"/>
        <end position="410"/>
    </location>
</feature>
<dbReference type="GO" id="GO:0008061">
    <property type="term" value="F:chitin binding"/>
    <property type="evidence" value="ECO:0007669"/>
    <property type="project" value="InterPro"/>
</dbReference>
<dbReference type="PANTHER" id="PTHR22933:SF31">
    <property type="entry name" value="FI18007P1"/>
    <property type="match status" value="1"/>
</dbReference>
<dbReference type="InterPro" id="IPR036508">
    <property type="entry name" value="Chitin-bd_dom_sf"/>
</dbReference>
<evidence type="ECO:0000259" key="2">
    <source>
        <dbReference type="PROSITE" id="PS50940"/>
    </source>
</evidence>
<protein>
    <submittedName>
        <fullName evidence="4">Uncharacterized protein LOC108625836</fullName>
    </submittedName>
</protein>
<dbReference type="SMART" id="SM00494">
    <property type="entry name" value="ChtBD2"/>
    <property type="match status" value="1"/>
</dbReference>
<gene>
    <name evidence="4" type="primary">LOC108625836</name>
</gene>
<feature type="compositionally biased region" description="Polar residues" evidence="1">
    <location>
        <begin position="569"/>
        <end position="584"/>
    </location>
</feature>
<feature type="region of interest" description="Disordered" evidence="1">
    <location>
        <begin position="273"/>
        <end position="295"/>
    </location>
</feature>
<evidence type="ECO:0000313" key="3">
    <source>
        <dbReference type="Proteomes" id="UP000694925"/>
    </source>
</evidence>
<organism evidence="3 4">
    <name type="scientific">Ceratina calcarata</name>
    <dbReference type="NCBI Taxonomy" id="156304"/>
    <lineage>
        <taxon>Eukaryota</taxon>
        <taxon>Metazoa</taxon>
        <taxon>Ecdysozoa</taxon>
        <taxon>Arthropoda</taxon>
        <taxon>Hexapoda</taxon>
        <taxon>Insecta</taxon>
        <taxon>Pterygota</taxon>
        <taxon>Neoptera</taxon>
        <taxon>Endopterygota</taxon>
        <taxon>Hymenoptera</taxon>
        <taxon>Apocrita</taxon>
        <taxon>Aculeata</taxon>
        <taxon>Apoidea</taxon>
        <taxon>Anthophila</taxon>
        <taxon>Apidae</taxon>
        <taxon>Ceratina</taxon>
        <taxon>Zadontomerus</taxon>
    </lineage>
</organism>
<keyword evidence="3" id="KW-1185">Reference proteome</keyword>
<dbReference type="RefSeq" id="XP_026670092.1">
    <property type="nucleotide sequence ID" value="XM_026814291.1"/>
</dbReference>
<dbReference type="Gene3D" id="2.170.140.10">
    <property type="entry name" value="Chitin binding domain"/>
    <property type="match status" value="1"/>
</dbReference>
<dbReference type="InterPro" id="IPR052976">
    <property type="entry name" value="Scoloptoxin-like"/>
</dbReference>
<feature type="domain" description="Chitin-binding type-2" evidence="2">
    <location>
        <begin position="122"/>
        <end position="179"/>
    </location>
</feature>
<feature type="non-terminal residue" evidence="4">
    <location>
        <position position="1"/>
    </location>
</feature>
<name>A0AAJ7S2E3_9HYME</name>
<accession>A0AAJ7S2E3</accession>
<dbReference type="PROSITE" id="PS50940">
    <property type="entry name" value="CHIT_BIND_II"/>
    <property type="match status" value="1"/>
</dbReference>
<feature type="region of interest" description="Disordered" evidence="1">
    <location>
        <begin position="496"/>
        <end position="542"/>
    </location>
</feature>
<feature type="compositionally biased region" description="Low complexity" evidence="1">
    <location>
        <begin position="708"/>
        <end position="720"/>
    </location>
</feature>
<dbReference type="Proteomes" id="UP000694925">
    <property type="component" value="Unplaced"/>
</dbReference>
<feature type="compositionally biased region" description="Basic and acidic residues" evidence="1">
    <location>
        <begin position="420"/>
        <end position="429"/>
    </location>
</feature>